<comment type="similarity">
    <text evidence="1">Belongs to the NAD(P)-dependent epimerase/dehydratase family.</text>
</comment>
<dbReference type="SUPFAM" id="SSF51735">
    <property type="entry name" value="NAD(P)-binding Rossmann-fold domains"/>
    <property type="match status" value="1"/>
</dbReference>
<dbReference type="Proteomes" id="UP000778578">
    <property type="component" value="Unassembled WGS sequence"/>
</dbReference>
<evidence type="ECO:0000313" key="4">
    <source>
        <dbReference type="Proteomes" id="UP000778578"/>
    </source>
</evidence>
<comment type="caution">
    <text evidence="3">The sequence shown here is derived from an EMBL/GenBank/DDBJ whole genome shotgun (WGS) entry which is preliminary data.</text>
</comment>
<accession>A0ABS7Q284</accession>
<dbReference type="Gene3D" id="3.40.50.720">
    <property type="entry name" value="NAD(P)-binding Rossmann-like Domain"/>
    <property type="match status" value="1"/>
</dbReference>
<keyword evidence="4" id="KW-1185">Reference proteome</keyword>
<sequence>MILVTGGAGFIGSHTVRALHGMGEECVLLQRRTPAVPARLADLRVDMAQGDVADLESLRAVGRRHTITGIVHLAVTLPWEAGNDDAIAAAGRTLDGFLNIARVAREWGVRRVVTASTIGVYGGVAVDGALSEDLPLPTGHFHVIPTLKKVTELLAGQLAAEAGVEFAAARISGTWGPGGHLPDPFFPAPSLAHAAAHRVAPDLTGLARPPYAEDALDLCYVKDTGRALALLQLAPALHHAIYNVGSGRATSNAEVIAAIASVEPAFQFGLPSGDVPPARWLDTTRLREDTGFSPEYDTAAAAADYIAHLRAGSPR</sequence>
<feature type="domain" description="NAD-dependent epimerase/dehydratase" evidence="2">
    <location>
        <begin position="2"/>
        <end position="245"/>
    </location>
</feature>
<name>A0ABS7Q284_9ACTN</name>
<dbReference type="Pfam" id="PF01370">
    <property type="entry name" value="Epimerase"/>
    <property type="match status" value="1"/>
</dbReference>
<dbReference type="EMBL" id="JAINZZ010000005">
    <property type="protein sequence ID" value="MBY8877228.1"/>
    <property type="molecule type" value="Genomic_DNA"/>
</dbReference>
<evidence type="ECO:0000256" key="1">
    <source>
        <dbReference type="ARBA" id="ARBA00007637"/>
    </source>
</evidence>
<reference evidence="3 4" key="1">
    <citation type="submission" date="2021-08" db="EMBL/GenBank/DDBJ databases">
        <title>WGS of actinomycetes from Thailand.</title>
        <authorList>
            <person name="Thawai C."/>
        </authorList>
    </citation>
    <scope>NUCLEOTIDE SEQUENCE [LARGE SCALE GENOMIC DNA]</scope>
    <source>
        <strain evidence="3 4">PLK6-54</strain>
    </source>
</reference>
<proteinExistence type="inferred from homology"/>
<dbReference type="InterPro" id="IPR001509">
    <property type="entry name" value="Epimerase_deHydtase"/>
</dbReference>
<dbReference type="PANTHER" id="PTHR43000">
    <property type="entry name" value="DTDP-D-GLUCOSE 4,6-DEHYDRATASE-RELATED"/>
    <property type="match status" value="1"/>
</dbReference>
<evidence type="ECO:0000259" key="2">
    <source>
        <dbReference type="Pfam" id="PF01370"/>
    </source>
</evidence>
<dbReference type="InterPro" id="IPR036291">
    <property type="entry name" value="NAD(P)-bd_dom_sf"/>
</dbReference>
<organism evidence="3 4">
    <name type="scientific">Actinacidiphila acidipaludis</name>
    <dbReference type="NCBI Taxonomy" id="2873382"/>
    <lineage>
        <taxon>Bacteria</taxon>
        <taxon>Bacillati</taxon>
        <taxon>Actinomycetota</taxon>
        <taxon>Actinomycetes</taxon>
        <taxon>Kitasatosporales</taxon>
        <taxon>Streptomycetaceae</taxon>
        <taxon>Actinacidiphila</taxon>
    </lineage>
</organism>
<protein>
    <submittedName>
        <fullName evidence="3">NAD(P)-dependent oxidoreductase</fullName>
    </submittedName>
</protein>
<evidence type="ECO:0000313" key="3">
    <source>
        <dbReference type="EMBL" id="MBY8877228.1"/>
    </source>
</evidence>
<gene>
    <name evidence="3" type="ORF">K7862_06170</name>
</gene>